<gene>
    <name evidence="2" type="ORF">EYF80_053009</name>
</gene>
<protein>
    <submittedName>
        <fullName evidence="2">Uncharacterized protein</fullName>
    </submittedName>
</protein>
<evidence type="ECO:0000256" key="1">
    <source>
        <dbReference type="SAM" id="MobiDB-lite"/>
    </source>
</evidence>
<evidence type="ECO:0000313" key="2">
    <source>
        <dbReference type="EMBL" id="TNN36818.1"/>
    </source>
</evidence>
<dbReference type="OrthoDB" id="4033880at2759"/>
<organism evidence="2 3">
    <name type="scientific">Liparis tanakae</name>
    <name type="common">Tanaka's snailfish</name>
    <dbReference type="NCBI Taxonomy" id="230148"/>
    <lineage>
        <taxon>Eukaryota</taxon>
        <taxon>Metazoa</taxon>
        <taxon>Chordata</taxon>
        <taxon>Craniata</taxon>
        <taxon>Vertebrata</taxon>
        <taxon>Euteleostomi</taxon>
        <taxon>Actinopterygii</taxon>
        <taxon>Neopterygii</taxon>
        <taxon>Teleostei</taxon>
        <taxon>Neoteleostei</taxon>
        <taxon>Acanthomorphata</taxon>
        <taxon>Eupercaria</taxon>
        <taxon>Perciformes</taxon>
        <taxon>Cottioidei</taxon>
        <taxon>Cottales</taxon>
        <taxon>Liparidae</taxon>
        <taxon>Liparis</taxon>
    </lineage>
</organism>
<name>A0A4Z2F6R9_9TELE</name>
<accession>A0A4Z2F6R9</accession>
<evidence type="ECO:0000313" key="3">
    <source>
        <dbReference type="Proteomes" id="UP000314294"/>
    </source>
</evidence>
<feature type="compositionally biased region" description="Basic residues" evidence="1">
    <location>
        <begin position="162"/>
        <end position="177"/>
    </location>
</feature>
<keyword evidence="3" id="KW-1185">Reference proteome</keyword>
<reference evidence="2 3" key="1">
    <citation type="submission" date="2019-03" db="EMBL/GenBank/DDBJ databases">
        <title>First draft genome of Liparis tanakae, snailfish: a comprehensive survey of snailfish specific genes.</title>
        <authorList>
            <person name="Kim W."/>
            <person name="Song I."/>
            <person name="Jeong J.-H."/>
            <person name="Kim D."/>
            <person name="Kim S."/>
            <person name="Ryu S."/>
            <person name="Song J.Y."/>
            <person name="Lee S.K."/>
        </authorList>
    </citation>
    <scope>NUCLEOTIDE SEQUENCE [LARGE SCALE GENOMIC DNA]</scope>
    <source>
        <tissue evidence="2">Muscle</tissue>
    </source>
</reference>
<feature type="compositionally biased region" description="Polar residues" evidence="1">
    <location>
        <begin position="1"/>
        <end position="13"/>
    </location>
</feature>
<dbReference type="EMBL" id="SRLO01001567">
    <property type="protein sequence ID" value="TNN36818.1"/>
    <property type="molecule type" value="Genomic_DNA"/>
</dbReference>
<dbReference type="Proteomes" id="UP000314294">
    <property type="component" value="Unassembled WGS sequence"/>
</dbReference>
<feature type="compositionally biased region" description="Basic and acidic residues" evidence="1">
    <location>
        <begin position="178"/>
        <end position="188"/>
    </location>
</feature>
<dbReference type="AlphaFoldDB" id="A0A4Z2F6R9"/>
<comment type="caution">
    <text evidence="2">The sequence shown here is derived from an EMBL/GenBank/DDBJ whole genome shotgun (WGS) entry which is preliminary data.</text>
</comment>
<feature type="region of interest" description="Disordered" evidence="1">
    <location>
        <begin position="1"/>
        <end position="77"/>
    </location>
</feature>
<feature type="compositionally biased region" description="Low complexity" evidence="1">
    <location>
        <begin position="42"/>
        <end position="55"/>
    </location>
</feature>
<sequence>MTSGPVVRSSVSGQALPETSAPCRPPFGSTLAPSAGAPPPSFGSGPPLFPPSGASRFGLNELRAAPPSSGTGMARLVPIGGSPQMGLSMNPSFGGWGMVQSGSPVGIPLMDPLLMGMGQSSSPDSNRRPLRDSNRRPSRDCLKPARPRSSTALRVKVEKARRATHPRPRRQINHYRSRGQEADERREG</sequence>
<proteinExistence type="predicted"/>
<feature type="compositionally biased region" description="Basic and acidic residues" evidence="1">
    <location>
        <begin position="125"/>
        <end position="143"/>
    </location>
</feature>
<feature type="region of interest" description="Disordered" evidence="1">
    <location>
        <begin position="112"/>
        <end position="188"/>
    </location>
</feature>